<accession>A0A2P2N8D4</accession>
<name>A0A2P2N8D4_RHIMU</name>
<dbReference type="EMBL" id="GGEC01058253">
    <property type="protein sequence ID" value="MBX38737.1"/>
    <property type="molecule type" value="Transcribed_RNA"/>
</dbReference>
<proteinExistence type="predicted"/>
<sequence length="31" mass="3505">MLFSQFCSVVVKLQESMHLDGSVLTASNRYN</sequence>
<dbReference type="AlphaFoldDB" id="A0A2P2N8D4"/>
<evidence type="ECO:0000313" key="1">
    <source>
        <dbReference type="EMBL" id="MBX38737.1"/>
    </source>
</evidence>
<protein>
    <submittedName>
        <fullName evidence="1">Uncharacterized protein</fullName>
    </submittedName>
</protein>
<reference evidence="1" key="1">
    <citation type="submission" date="2018-02" db="EMBL/GenBank/DDBJ databases">
        <title>Rhizophora mucronata_Transcriptome.</title>
        <authorList>
            <person name="Meera S.P."/>
            <person name="Sreeshan A."/>
            <person name="Augustine A."/>
        </authorList>
    </citation>
    <scope>NUCLEOTIDE SEQUENCE</scope>
    <source>
        <tissue evidence="1">Leaf</tissue>
    </source>
</reference>
<organism evidence="1">
    <name type="scientific">Rhizophora mucronata</name>
    <name type="common">Asiatic mangrove</name>
    <dbReference type="NCBI Taxonomy" id="61149"/>
    <lineage>
        <taxon>Eukaryota</taxon>
        <taxon>Viridiplantae</taxon>
        <taxon>Streptophyta</taxon>
        <taxon>Embryophyta</taxon>
        <taxon>Tracheophyta</taxon>
        <taxon>Spermatophyta</taxon>
        <taxon>Magnoliopsida</taxon>
        <taxon>eudicotyledons</taxon>
        <taxon>Gunneridae</taxon>
        <taxon>Pentapetalae</taxon>
        <taxon>rosids</taxon>
        <taxon>fabids</taxon>
        <taxon>Malpighiales</taxon>
        <taxon>Rhizophoraceae</taxon>
        <taxon>Rhizophora</taxon>
    </lineage>
</organism>